<dbReference type="GO" id="GO:0008270">
    <property type="term" value="F:zinc ion binding"/>
    <property type="evidence" value="ECO:0007669"/>
    <property type="project" value="UniProtKB-KW"/>
</dbReference>
<dbReference type="AlphaFoldDB" id="A0A7R9QVJ2"/>
<dbReference type="OrthoDB" id="6510066at2759"/>
<dbReference type="PROSITE" id="PS50157">
    <property type="entry name" value="ZINC_FINGER_C2H2_2"/>
    <property type="match status" value="4"/>
</dbReference>
<dbReference type="InterPro" id="IPR013087">
    <property type="entry name" value="Znf_C2H2_type"/>
</dbReference>
<gene>
    <name evidence="7" type="ORF">ONB1V03_LOCUS16571</name>
</gene>
<feature type="domain" description="C2H2-type" evidence="6">
    <location>
        <begin position="34"/>
        <end position="63"/>
    </location>
</feature>
<sequence>MRYLCDWSECDKQFTRHSYLLQHKNIVHLNNSKYKCNEEKCGKSFSSKSGLIYHKRLHSGEKPFRCNYNDCGKRFTRNSVYMKHHIIDVHMKGKPVYQCSQPNCEQVFDHKYNFYRHNRCVHLNQKPFKCDKTFTEKSHLGKKHMKIK</sequence>
<evidence type="ECO:0000259" key="6">
    <source>
        <dbReference type="PROSITE" id="PS50157"/>
    </source>
</evidence>
<feature type="domain" description="C2H2-type" evidence="6">
    <location>
        <begin position="97"/>
        <end position="127"/>
    </location>
</feature>
<evidence type="ECO:0000313" key="8">
    <source>
        <dbReference type="Proteomes" id="UP000728032"/>
    </source>
</evidence>
<dbReference type="Proteomes" id="UP000728032">
    <property type="component" value="Unassembled WGS sequence"/>
</dbReference>
<evidence type="ECO:0000256" key="2">
    <source>
        <dbReference type="ARBA" id="ARBA00022737"/>
    </source>
</evidence>
<keyword evidence="4" id="KW-0862">Zinc</keyword>
<keyword evidence="2" id="KW-0677">Repeat</keyword>
<keyword evidence="8" id="KW-1185">Reference proteome</keyword>
<dbReference type="PANTHER" id="PTHR19818">
    <property type="entry name" value="ZINC FINGER PROTEIN ZIC AND GLI"/>
    <property type="match status" value="1"/>
</dbReference>
<dbReference type="InterPro" id="IPR036236">
    <property type="entry name" value="Znf_C2H2_sf"/>
</dbReference>
<organism evidence="7">
    <name type="scientific">Oppiella nova</name>
    <dbReference type="NCBI Taxonomy" id="334625"/>
    <lineage>
        <taxon>Eukaryota</taxon>
        <taxon>Metazoa</taxon>
        <taxon>Ecdysozoa</taxon>
        <taxon>Arthropoda</taxon>
        <taxon>Chelicerata</taxon>
        <taxon>Arachnida</taxon>
        <taxon>Acari</taxon>
        <taxon>Acariformes</taxon>
        <taxon>Sarcoptiformes</taxon>
        <taxon>Oribatida</taxon>
        <taxon>Brachypylina</taxon>
        <taxon>Oppioidea</taxon>
        <taxon>Oppiidae</taxon>
        <taxon>Oppiella</taxon>
    </lineage>
</organism>
<dbReference type="EMBL" id="CAJPVJ010018952">
    <property type="protein sequence ID" value="CAG2177138.1"/>
    <property type="molecule type" value="Genomic_DNA"/>
</dbReference>
<dbReference type="Pfam" id="PF00096">
    <property type="entry name" value="zf-C2H2"/>
    <property type="match status" value="3"/>
</dbReference>
<evidence type="ECO:0000256" key="5">
    <source>
        <dbReference type="PROSITE-ProRule" id="PRU00042"/>
    </source>
</evidence>
<dbReference type="Gene3D" id="3.30.160.60">
    <property type="entry name" value="Classic Zinc Finger"/>
    <property type="match status" value="4"/>
</dbReference>
<dbReference type="FunFam" id="3.30.160.60:FF:000478">
    <property type="entry name" value="Zinc finger protein 133"/>
    <property type="match status" value="1"/>
</dbReference>
<proteinExistence type="predicted"/>
<dbReference type="PROSITE" id="PS00028">
    <property type="entry name" value="ZINC_FINGER_C2H2_1"/>
    <property type="match status" value="4"/>
</dbReference>
<dbReference type="EMBL" id="OC933777">
    <property type="protein sequence ID" value="CAD7660000.1"/>
    <property type="molecule type" value="Genomic_DNA"/>
</dbReference>
<name>A0A7R9QVJ2_9ACAR</name>
<protein>
    <recommendedName>
        <fullName evidence="6">C2H2-type domain-containing protein</fullName>
    </recommendedName>
</protein>
<dbReference type="PANTHER" id="PTHR19818:SF139">
    <property type="entry name" value="PAIR-RULE PROTEIN ODD-PAIRED"/>
    <property type="match status" value="1"/>
</dbReference>
<evidence type="ECO:0000256" key="1">
    <source>
        <dbReference type="ARBA" id="ARBA00022723"/>
    </source>
</evidence>
<dbReference type="GO" id="GO:0000981">
    <property type="term" value="F:DNA-binding transcription factor activity, RNA polymerase II-specific"/>
    <property type="evidence" value="ECO:0007669"/>
    <property type="project" value="TreeGrafter"/>
</dbReference>
<dbReference type="GO" id="GO:0000978">
    <property type="term" value="F:RNA polymerase II cis-regulatory region sequence-specific DNA binding"/>
    <property type="evidence" value="ECO:0007669"/>
    <property type="project" value="TreeGrafter"/>
</dbReference>
<evidence type="ECO:0000256" key="4">
    <source>
        <dbReference type="ARBA" id="ARBA00022833"/>
    </source>
</evidence>
<accession>A0A7R9QVJ2</accession>
<feature type="domain" description="C2H2-type" evidence="6">
    <location>
        <begin position="3"/>
        <end position="33"/>
    </location>
</feature>
<dbReference type="InterPro" id="IPR050329">
    <property type="entry name" value="GLI_C2H2-zinc-finger"/>
</dbReference>
<keyword evidence="3 5" id="KW-0863">Zinc-finger</keyword>
<keyword evidence="1" id="KW-0479">Metal-binding</keyword>
<dbReference type="GO" id="GO:0005634">
    <property type="term" value="C:nucleus"/>
    <property type="evidence" value="ECO:0007669"/>
    <property type="project" value="UniProtKB-ARBA"/>
</dbReference>
<evidence type="ECO:0000256" key="3">
    <source>
        <dbReference type="ARBA" id="ARBA00022771"/>
    </source>
</evidence>
<reference evidence="7" key="1">
    <citation type="submission" date="2020-11" db="EMBL/GenBank/DDBJ databases">
        <authorList>
            <person name="Tran Van P."/>
        </authorList>
    </citation>
    <scope>NUCLEOTIDE SEQUENCE</scope>
</reference>
<dbReference type="SUPFAM" id="SSF57667">
    <property type="entry name" value="beta-beta-alpha zinc fingers"/>
    <property type="match status" value="3"/>
</dbReference>
<feature type="domain" description="C2H2-type" evidence="6">
    <location>
        <begin position="64"/>
        <end position="95"/>
    </location>
</feature>
<dbReference type="FunFam" id="3.30.160.60:FF:000100">
    <property type="entry name" value="Zinc finger 45-like"/>
    <property type="match status" value="1"/>
</dbReference>
<evidence type="ECO:0000313" key="7">
    <source>
        <dbReference type="EMBL" id="CAD7660000.1"/>
    </source>
</evidence>
<dbReference type="GO" id="GO:0045944">
    <property type="term" value="P:positive regulation of transcription by RNA polymerase II"/>
    <property type="evidence" value="ECO:0007669"/>
    <property type="project" value="UniProtKB-ARBA"/>
</dbReference>
<dbReference type="SMART" id="SM00355">
    <property type="entry name" value="ZnF_C2H2"/>
    <property type="match status" value="4"/>
</dbReference>